<dbReference type="PANTHER" id="PTHR21461:SF69">
    <property type="entry name" value="GLYCOSYLTRANSFERASE FAMILY 92 PROTEIN"/>
    <property type="match status" value="1"/>
</dbReference>
<comment type="similarity">
    <text evidence="2 8">Belongs to the glycosyltransferase 92 family.</text>
</comment>
<evidence type="ECO:0000256" key="7">
    <source>
        <dbReference type="ARBA" id="ARBA00023136"/>
    </source>
</evidence>
<dbReference type="InterPro" id="IPR008166">
    <property type="entry name" value="Glyco_transf_92"/>
</dbReference>
<name>A0ABQ5SFG4_9CHLO</name>
<keyword evidence="3 8" id="KW-0328">Glycosyltransferase</keyword>
<keyword evidence="6" id="KW-1133">Transmembrane helix</keyword>
<evidence type="ECO:0000256" key="4">
    <source>
        <dbReference type="ARBA" id="ARBA00022679"/>
    </source>
</evidence>
<keyword evidence="4 8" id="KW-0808">Transferase</keyword>
<evidence type="ECO:0000313" key="9">
    <source>
        <dbReference type="EMBL" id="GLI68670.1"/>
    </source>
</evidence>
<organism evidence="9 10">
    <name type="scientific">Volvox africanus</name>
    <dbReference type="NCBI Taxonomy" id="51714"/>
    <lineage>
        <taxon>Eukaryota</taxon>
        <taxon>Viridiplantae</taxon>
        <taxon>Chlorophyta</taxon>
        <taxon>core chlorophytes</taxon>
        <taxon>Chlorophyceae</taxon>
        <taxon>CS clade</taxon>
        <taxon>Chlamydomonadales</taxon>
        <taxon>Volvocaceae</taxon>
        <taxon>Volvox</taxon>
    </lineage>
</organism>
<evidence type="ECO:0000256" key="5">
    <source>
        <dbReference type="ARBA" id="ARBA00022692"/>
    </source>
</evidence>
<accession>A0ABQ5SFG4</accession>
<evidence type="ECO:0000256" key="2">
    <source>
        <dbReference type="ARBA" id="ARBA00007647"/>
    </source>
</evidence>
<gene>
    <name evidence="9" type="ORF">VaNZ11_013146</name>
</gene>
<reference evidence="9 10" key="1">
    <citation type="journal article" date="2023" name="IScience">
        <title>Expanded male sex-determining region conserved during the evolution of homothallism in the green alga Volvox.</title>
        <authorList>
            <person name="Yamamoto K."/>
            <person name="Matsuzaki R."/>
            <person name="Mahakham W."/>
            <person name="Heman W."/>
            <person name="Sekimoto H."/>
            <person name="Kawachi M."/>
            <person name="Minakuchi Y."/>
            <person name="Toyoda A."/>
            <person name="Nozaki H."/>
        </authorList>
    </citation>
    <scope>NUCLEOTIDE SEQUENCE [LARGE SCALE GENOMIC DNA]</scope>
    <source>
        <strain evidence="9 10">NIES-4468</strain>
    </source>
</reference>
<dbReference type="Proteomes" id="UP001165090">
    <property type="component" value="Unassembled WGS sequence"/>
</dbReference>
<dbReference type="EMBL" id="BSDZ01000080">
    <property type="protein sequence ID" value="GLI68670.1"/>
    <property type="molecule type" value="Genomic_DNA"/>
</dbReference>
<dbReference type="PANTHER" id="PTHR21461">
    <property type="entry name" value="GLYCOSYLTRANSFERASE FAMILY 92 PROTEIN"/>
    <property type="match status" value="1"/>
</dbReference>
<evidence type="ECO:0000256" key="6">
    <source>
        <dbReference type="ARBA" id="ARBA00022989"/>
    </source>
</evidence>
<evidence type="ECO:0000256" key="8">
    <source>
        <dbReference type="RuleBase" id="RU366017"/>
    </source>
</evidence>
<evidence type="ECO:0000256" key="3">
    <source>
        <dbReference type="ARBA" id="ARBA00022676"/>
    </source>
</evidence>
<evidence type="ECO:0000256" key="1">
    <source>
        <dbReference type="ARBA" id="ARBA00004167"/>
    </source>
</evidence>
<keyword evidence="7" id="KW-0472">Membrane</keyword>
<dbReference type="EC" id="2.4.1.-" evidence="8"/>
<comment type="subcellular location">
    <subcellularLocation>
        <location evidence="1">Membrane</location>
        <topology evidence="1">Single-pass membrane protein</topology>
    </subcellularLocation>
</comment>
<sequence>MKNEHFYIRDFIQYHKWIGIEKFYIWDHKSRPPLAYVLEDYVLSNVVEIIYFADSWKADEKLFREMYNTSTRTFLSPQVWAYDNCFRMFAHRHTFIALLDPDEYIILKEPSVLPRGQPHLPSFLAPFEPYGGIAVHWQLLGPSGHMSRPDGSTLASYTRCVPRERLQLWKEFKTVPLGFTKSITATRCYQRGCNPHQCELKPGCKYVNEDCMDLSPSVVHELHWDRIAIFHYVTRSAMEYMRKLRRGSGHSQYLQANKALGRTNRGWTYFHMVNASATATCEEGRQAWQRCCTGLQTALARGAAADNASAAVATSTASAGFAS</sequence>
<comment type="caution">
    <text evidence="9">The sequence shown here is derived from an EMBL/GenBank/DDBJ whole genome shotgun (WGS) entry which is preliminary data.</text>
</comment>
<keyword evidence="5" id="KW-0812">Transmembrane</keyword>
<protein>
    <recommendedName>
        <fullName evidence="8">Glycosyltransferase family 92 protein</fullName>
        <ecNumber evidence="8">2.4.1.-</ecNumber>
    </recommendedName>
</protein>
<evidence type="ECO:0000313" key="10">
    <source>
        <dbReference type="Proteomes" id="UP001165090"/>
    </source>
</evidence>
<proteinExistence type="inferred from homology"/>
<dbReference type="Pfam" id="PF01697">
    <property type="entry name" value="Glyco_transf_92"/>
    <property type="match status" value="1"/>
</dbReference>
<keyword evidence="10" id="KW-1185">Reference proteome</keyword>